<name>A0A182MV49_9DIPT</name>
<dbReference type="GO" id="GO:0005739">
    <property type="term" value="C:mitochondrion"/>
    <property type="evidence" value="ECO:0007669"/>
    <property type="project" value="TreeGrafter"/>
</dbReference>
<dbReference type="PROSITE" id="PS51770">
    <property type="entry name" value="HOTDOG_ACOT"/>
    <property type="match status" value="2"/>
</dbReference>
<dbReference type="Gene3D" id="3.10.129.10">
    <property type="entry name" value="Hotdog Thioesterase"/>
    <property type="match status" value="2"/>
</dbReference>
<feature type="domain" description="HotDog ACOT-type" evidence="5">
    <location>
        <begin position="126"/>
        <end position="248"/>
    </location>
</feature>
<evidence type="ECO:0000313" key="6">
    <source>
        <dbReference type="EnsemblMetazoa" id="ACUA026980-PA"/>
    </source>
</evidence>
<keyword evidence="7" id="KW-1185">Reference proteome</keyword>
<dbReference type="GO" id="GO:0047617">
    <property type="term" value="F:fatty acyl-CoA hydrolase activity"/>
    <property type="evidence" value="ECO:0007669"/>
    <property type="project" value="TreeGrafter"/>
</dbReference>
<evidence type="ECO:0000256" key="4">
    <source>
        <dbReference type="ARBA" id="ARBA00022946"/>
    </source>
</evidence>
<organism evidence="6 7">
    <name type="scientific">Anopheles culicifacies</name>
    <dbReference type="NCBI Taxonomy" id="139723"/>
    <lineage>
        <taxon>Eukaryota</taxon>
        <taxon>Metazoa</taxon>
        <taxon>Ecdysozoa</taxon>
        <taxon>Arthropoda</taxon>
        <taxon>Hexapoda</taxon>
        <taxon>Insecta</taxon>
        <taxon>Pterygota</taxon>
        <taxon>Neoptera</taxon>
        <taxon>Endopterygota</taxon>
        <taxon>Diptera</taxon>
        <taxon>Nematocera</taxon>
        <taxon>Culicoidea</taxon>
        <taxon>Culicidae</taxon>
        <taxon>Anophelinae</taxon>
        <taxon>Anopheles</taxon>
        <taxon>culicifacies species complex</taxon>
    </lineage>
</organism>
<dbReference type="AlphaFoldDB" id="A0A182MV49"/>
<dbReference type="Proteomes" id="UP000075883">
    <property type="component" value="Unassembled WGS sequence"/>
</dbReference>
<dbReference type="FunFam" id="3.10.129.10:FF:000051">
    <property type="entry name" value="Acyl-coa thioesterase"/>
    <property type="match status" value="1"/>
</dbReference>
<dbReference type="CDD" id="cd03442">
    <property type="entry name" value="BFIT_BACH"/>
    <property type="match status" value="2"/>
</dbReference>
<dbReference type="EMBL" id="AXCM01001896">
    <property type="status" value="NOT_ANNOTATED_CDS"/>
    <property type="molecule type" value="Genomic_DNA"/>
</dbReference>
<reference evidence="7" key="1">
    <citation type="submission" date="2013-09" db="EMBL/GenBank/DDBJ databases">
        <title>The Genome Sequence of Anopheles culicifacies species A.</title>
        <authorList>
            <consortium name="The Broad Institute Genomics Platform"/>
            <person name="Neafsey D.E."/>
            <person name="Besansky N."/>
            <person name="Howell P."/>
            <person name="Walton C."/>
            <person name="Young S.K."/>
            <person name="Zeng Q."/>
            <person name="Gargeya S."/>
            <person name="Fitzgerald M."/>
            <person name="Haas B."/>
            <person name="Abouelleil A."/>
            <person name="Allen A.W."/>
            <person name="Alvarado L."/>
            <person name="Arachchi H.M."/>
            <person name="Berlin A.M."/>
            <person name="Chapman S.B."/>
            <person name="Gainer-Dewar J."/>
            <person name="Goldberg J."/>
            <person name="Griggs A."/>
            <person name="Gujja S."/>
            <person name="Hansen M."/>
            <person name="Howarth C."/>
            <person name="Imamovic A."/>
            <person name="Ireland A."/>
            <person name="Larimer J."/>
            <person name="McCowan C."/>
            <person name="Murphy C."/>
            <person name="Pearson M."/>
            <person name="Poon T.W."/>
            <person name="Priest M."/>
            <person name="Roberts A."/>
            <person name="Saif S."/>
            <person name="Shea T."/>
            <person name="Sisk P."/>
            <person name="Sykes S."/>
            <person name="Wortman J."/>
            <person name="Nusbaum C."/>
            <person name="Birren B."/>
        </authorList>
    </citation>
    <scope>NUCLEOTIDE SEQUENCE [LARGE SCALE GENOMIC DNA]</scope>
    <source>
        <strain evidence="7">A-37</strain>
    </source>
</reference>
<keyword evidence="2" id="KW-0677">Repeat</keyword>
<protein>
    <recommendedName>
        <fullName evidence="5">HotDog ACOT-type domain-containing protein</fullName>
    </recommendedName>
</protein>
<reference evidence="6" key="2">
    <citation type="submission" date="2020-05" db="UniProtKB">
        <authorList>
            <consortium name="EnsemblMetazoa"/>
        </authorList>
    </citation>
    <scope>IDENTIFICATION</scope>
    <source>
        <strain evidence="6">A-37</strain>
    </source>
</reference>
<dbReference type="InterPro" id="IPR029069">
    <property type="entry name" value="HotDog_dom_sf"/>
</dbReference>
<dbReference type="STRING" id="139723.A0A182MV49"/>
<dbReference type="GO" id="GO:0006637">
    <property type="term" value="P:acyl-CoA metabolic process"/>
    <property type="evidence" value="ECO:0007669"/>
    <property type="project" value="TreeGrafter"/>
</dbReference>
<keyword evidence="3" id="KW-0378">Hydrolase</keyword>
<sequence>MIATRVRFGGLPNIVQRQLCSNVQPKRYGLAQYQRALNVAAASSLISDTKTTLPVLSGGHSINYLRGDLECTAGTMNDVKQTIIKKLGIEVGYTPFVSTREHLVQYVPPSVSVLPPRSMQDSFTSAIIPLTTDKILKDKYVGFMGNVRVGRLMEDMDMFAVWVVHKHVLLPDLPEGVALPYTFVTVLVDKIDFTDLVPTHDADIRLSGHVSWVGRTSVEVVVWMEQKLHGKWRKLTRALFLMAARDATNTKAAFINPLVPANEEEKAIFDGGESRKKRRIQMQQEDLLKTEPNDFEQRMVHELFVKSIDTKSKAFNKRILPPGYVWMEDATMANIVFSHPEDRNAHNKVFGGFLMRNALELSWALAYNFAKRRPKLEHISDISFHHPVDVSSMLNMQAHVIFTDLHYMEIVVLADVYDAVTGQQTTTNSFYYTYSVAERLPKIMPKTYHEAMYYLDGRRKFRYAMGIDSATPAAPPAAATHTTKFRRLAVPVAIGARAFTGGGPPLVGACSLAVLSSVLLVAASGGLGVRSVPVNSSVSGTTVGCGARLRLVKCLAAAAIISEPRCLKPLEEPDVPVPSAVTVADRPVDRFLLSLRWVALALVAPWLGPVTSYEDDFFPIIRTFLMKDWLTRIVPVAFDAGAVDICSGAIEPVIGVATDNGSTLECSLALKNTFGLFRLLLYPAVALGWLDVWQLGRMGNGSAGDDGIGAGHTQRRWKHRSRQGLAVIVMVVHGMG</sequence>
<dbReference type="FunFam" id="3.10.129.10:FF:000012">
    <property type="entry name" value="Acyl-coenzyme A thioesterase 9, mitochondrial"/>
    <property type="match status" value="1"/>
</dbReference>
<comment type="similarity">
    <text evidence="1">Belongs to the acyl coenzyme A hydrolase family.</text>
</comment>
<dbReference type="PANTHER" id="PTHR12655">
    <property type="entry name" value="ACYL-COA THIOESTERASE"/>
    <property type="match status" value="1"/>
</dbReference>
<dbReference type="InterPro" id="IPR033120">
    <property type="entry name" value="HOTDOG_ACOT"/>
</dbReference>
<dbReference type="VEuPathDB" id="VectorBase:ACUA026980"/>
<evidence type="ECO:0000256" key="1">
    <source>
        <dbReference type="ARBA" id="ARBA00010458"/>
    </source>
</evidence>
<dbReference type="SUPFAM" id="SSF54637">
    <property type="entry name" value="Thioesterase/thiol ester dehydrase-isomerase"/>
    <property type="match status" value="2"/>
</dbReference>
<feature type="domain" description="HotDog ACOT-type" evidence="5">
    <location>
        <begin position="328"/>
        <end position="440"/>
    </location>
</feature>
<dbReference type="PANTHER" id="PTHR12655:SF0">
    <property type="entry name" value="ACYL-COENZYME A THIOESTERASE 9, MITOCHONDRIAL"/>
    <property type="match status" value="1"/>
</dbReference>
<evidence type="ECO:0000256" key="3">
    <source>
        <dbReference type="ARBA" id="ARBA00022801"/>
    </source>
</evidence>
<dbReference type="EnsemblMetazoa" id="ACUA026980-RA">
    <property type="protein sequence ID" value="ACUA026980-PA"/>
    <property type="gene ID" value="ACUA026980"/>
</dbReference>
<keyword evidence="4" id="KW-0809">Transit peptide</keyword>
<evidence type="ECO:0000256" key="2">
    <source>
        <dbReference type="ARBA" id="ARBA00022737"/>
    </source>
</evidence>
<evidence type="ECO:0000259" key="5">
    <source>
        <dbReference type="PROSITE" id="PS51770"/>
    </source>
</evidence>
<evidence type="ECO:0000313" key="7">
    <source>
        <dbReference type="Proteomes" id="UP000075883"/>
    </source>
</evidence>
<proteinExistence type="inferred from homology"/>
<accession>A0A182MV49</accession>